<evidence type="ECO:0000313" key="7">
    <source>
        <dbReference type="Proteomes" id="UP001159427"/>
    </source>
</evidence>
<name>A0ABN8LG12_9CNID</name>
<dbReference type="EMBL" id="CALNXI010000033">
    <property type="protein sequence ID" value="CAH3016023.1"/>
    <property type="molecule type" value="Genomic_DNA"/>
</dbReference>
<gene>
    <name evidence="6" type="ORF">PEVE_00024585</name>
</gene>
<dbReference type="SMART" id="SM00212">
    <property type="entry name" value="UBCc"/>
    <property type="match status" value="1"/>
</dbReference>
<dbReference type="PANTHER" id="PTHR24067">
    <property type="entry name" value="UBIQUITIN-CONJUGATING ENZYME E2"/>
    <property type="match status" value="1"/>
</dbReference>
<reference evidence="6 7" key="1">
    <citation type="submission" date="2022-05" db="EMBL/GenBank/DDBJ databases">
        <authorList>
            <consortium name="Genoscope - CEA"/>
            <person name="William W."/>
        </authorList>
    </citation>
    <scope>NUCLEOTIDE SEQUENCE [LARGE SCALE GENOMIC DNA]</scope>
</reference>
<evidence type="ECO:0000259" key="5">
    <source>
        <dbReference type="PROSITE" id="PS50127"/>
    </source>
</evidence>
<protein>
    <recommendedName>
        <fullName evidence="5">UBC core domain-containing protein</fullName>
    </recommendedName>
</protein>
<dbReference type="InterPro" id="IPR016135">
    <property type="entry name" value="UBQ-conjugating_enzyme/RWD"/>
</dbReference>
<keyword evidence="4" id="KW-0067">ATP-binding</keyword>
<evidence type="ECO:0000313" key="6">
    <source>
        <dbReference type="EMBL" id="CAH3016023.1"/>
    </source>
</evidence>
<organism evidence="6 7">
    <name type="scientific">Porites evermanni</name>
    <dbReference type="NCBI Taxonomy" id="104178"/>
    <lineage>
        <taxon>Eukaryota</taxon>
        <taxon>Metazoa</taxon>
        <taxon>Cnidaria</taxon>
        <taxon>Anthozoa</taxon>
        <taxon>Hexacorallia</taxon>
        <taxon>Scleractinia</taxon>
        <taxon>Fungiina</taxon>
        <taxon>Poritidae</taxon>
        <taxon>Porites</taxon>
    </lineage>
</organism>
<evidence type="ECO:0000256" key="2">
    <source>
        <dbReference type="ARBA" id="ARBA00022786"/>
    </source>
</evidence>
<feature type="active site" description="Glycyl thioester intermediate" evidence="3">
    <location>
        <position position="74"/>
    </location>
</feature>
<feature type="domain" description="UBC core" evidence="5">
    <location>
        <begin position="1"/>
        <end position="121"/>
    </location>
</feature>
<dbReference type="SUPFAM" id="SSF54495">
    <property type="entry name" value="UBC-like"/>
    <property type="match status" value="1"/>
</dbReference>
<evidence type="ECO:0000256" key="4">
    <source>
        <dbReference type="RuleBase" id="RU362109"/>
    </source>
</evidence>
<evidence type="ECO:0000256" key="3">
    <source>
        <dbReference type="PROSITE-ProRule" id="PRU10133"/>
    </source>
</evidence>
<keyword evidence="7" id="KW-1185">Reference proteome</keyword>
<feature type="non-terminal residue" evidence="6">
    <location>
        <position position="1"/>
    </location>
</feature>
<keyword evidence="4" id="KW-0547">Nucleotide-binding</keyword>
<sequence length="121" mass="13531">FGCFQKNSVVSACPRLENTMEWIGTIRGGEGTVYEGKEYKLSLQFPSSYPHKPPLVKFTTPCFHPNVDQEGTICLDILKENWSSTYGVRTILHSIQSLLADPNNKSPLNAEAARLWNSEGK</sequence>
<comment type="similarity">
    <text evidence="4">Belongs to the ubiquitin-conjugating enzyme family.</text>
</comment>
<accession>A0ABN8LG12</accession>
<dbReference type="PROSITE" id="PS50127">
    <property type="entry name" value="UBC_2"/>
    <property type="match status" value="1"/>
</dbReference>
<dbReference type="InterPro" id="IPR050113">
    <property type="entry name" value="Ub_conjugating_enzyme"/>
</dbReference>
<dbReference type="InterPro" id="IPR000608">
    <property type="entry name" value="UBC"/>
</dbReference>
<keyword evidence="2 4" id="KW-0833">Ubl conjugation pathway</keyword>
<proteinExistence type="inferred from homology"/>
<keyword evidence="1" id="KW-0808">Transferase</keyword>
<comment type="caution">
    <text evidence="6">The sequence shown here is derived from an EMBL/GenBank/DDBJ whole genome shotgun (WGS) entry which is preliminary data.</text>
</comment>
<dbReference type="InterPro" id="IPR023313">
    <property type="entry name" value="UBQ-conjugating_AS"/>
</dbReference>
<dbReference type="Gene3D" id="3.10.110.10">
    <property type="entry name" value="Ubiquitin Conjugating Enzyme"/>
    <property type="match status" value="1"/>
</dbReference>
<evidence type="ECO:0000256" key="1">
    <source>
        <dbReference type="ARBA" id="ARBA00022679"/>
    </source>
</evidence>
<dbReference type="PROSITE" id="PS00183">
    <property type="entry name" value="UBC_1"/>
    <property type="match status" value="1"/>
</dbReference>
<dbReference type="Pfam" id="PF00179">
    <property type="entry name" value="UQ_con"/>
    <property type="match status" value="1"/>
</dbReference>
<dbReference type="Proteomes" id="UP001159427">
    <property type="component" value="Unassembled WGS sequence"/>
</dbReference>